<gene>
    <name evidence="2" type="ORF">GCM10010987_63650</name>
</gene>
<sequence>MGAAGSGGEQDARHGWRLRRGGRRRKAIAGGTTYAYNVKSLRDQERQVAELAEKSYVRFVTYWKVCPPRARRADASTR</sequence>
<dbReference type="AlphaFoldDB" id="A0AA87W9C1"/>
<reference evidence="2" key="2">
    <citation type="submission" date="2022-12" db="EMBL/GenBank/DDBJ databases">
        <authorList>
            <person name="Sun Q."/>
            <person name="Zhou Y."/>
        </authorList>
    </citation>
    <scope>NUCLEOTIDE SEQUENCE</scope>
    <source>
        <strain evidence="2">CGMCC 1.15034</strain>
    </source>
</reference>
<organism evidence="2 3">
    <name type="scientific">Bradyrhizobium guangdongense</name>
    <dbReference type="NCBI Taxonomy" id="1325090"/>
    <lineage>
        <taxon>Bacteria</taxon>
        <taxon>Pseudomonadati</taxon>
        <taxon>Pseudomonadota</taxon>
        <taxon>Alphaproteobacteria</taxon>
        <taxon>Hyphomicrobiales</taxon>
        <taxon>Nitrobacteraceae</taxon>
        <taxon>Bradyrhizobium</taxon>
    </lineage>
</organism>
<accession>A0AA87W9C1</accession>
<evidence type="ECO:0000256" key="1">
    <source>
        <dbReference type="SAM" id="MobiDB-lite"/>
    </source>
</evidence>
<dbReference type="Proteomes" id="UP000625079">
    <property type="component" value="Unassembled WGS sequence"/>
</dbReference>
<protein>
    <submittedName>
        <fullName evidence="2">Uncharacterized protein</fullName>
    </submittedName>
</protein>
<feature type="region of interest" description="Disordered" evidence="1">
    <location>
        <begin position="1"/>
        <end position="22"/>
    </location>
</feature>
<evidence type="ECO:0000313" key="2">
    <source>
        <dbReference type="EMBL" id="GGI31283.1"/>
    </source>
</evidence>
<name>A0AA87W9C1_9BRAD</name>
<reference evidence="2" key="1">
    <citation type="journal article" date="2014" name="Int. J. Syst. Evol. Microbiol.">
        <title>Complete genome sequence of Corynebacterium casei LMG S-19264T (=DSM 44701T), isolated from a smear-ripened cheese.</title>
        <authorList>
            <consortium name="US DOE Joint Genome Institute (JGI-PGF)"/>
            <person name="Walter F."/>
            <person name="Albersmeier A."/>
            <person name="Kalinowski J."/>
            <person name="Ruckert C."/>
        </authorList>
    </citation>
    <scope>NUCLEOTIDE SEQUENCE</scope>
    <source>
        <strain evidence="2">CGMCC 1.15034</strain>
    </source>
</reference>
<proteinExistence type="predicted"/>
<dbReference type="EMBL" id="BMHC01000020">
    <property type="protein sequence ID" value="GGI31283.1"/>
    <property type="molecule type" value="Genomic_DNA"/>
</dbReference>
<evidence type="ECO:0000313" key="3">
    <source>
        <dbReference type="Proteomes" id="UP000625079"/>
    </source>
</evidence>
<comment type="caution">
    <text evidence="2">The sequence shown here is derived from an EMBL/GenBank/DDBJ whole genome shotgun (WGS) entry which is preliminary data.</text>
</comment>